<dbReference type="Pfam" id="PF00515">
    <property type="entry name" value="TPR_1"/>
    <property type="match status" value="1"/>
</dbReference>
<keyword evidence="2 5" id="KW-0012">Acyltransferase</keyword>
<dbReference type="STRING" id="671072.PL921440016"/>
<feature type="repeat" description="TPR" evidence="3">
    <location>
        <begin position="90"/>
        <end position="123"/>
    </location>
</feature>
<gene>
    <name evidence="5" type="ORF">PL921440016</name>
</gene>
<evidence type="ECO:0000313" key="6">
    <source>
        <dbReference type="Proteomes" id="UP000184315"/>
    </source>
</evidence>
<feature type="domain" description="N-acetyltransferase" evidence="4">
    <location>
        <begin position="310"/>
        <end position="445"/>
    </location>
</feature>
<dbReference type="InterPro" id="IPR045039">
    <property type="entry name" value="NSI-like"/>
</dbReference>
<dbReference type="GO" id="GO:0005737">
    <property type="term" value="C:cytoplasm"/>
    <property type="evidence" value="ECO:0007669"/>
    <property type="project" value="TreeGrafter"/>
</dbReference>
<dbReference type="AlphaFoldDB" id="A0A1J1LIF0"/>
<protein>
    <submittedName>
        <fullName evidence="5">Uncharacterized N-acetyltransferase ycf52-like (Modular protein)</fullName>
        <ecNumber evidence="5">2.3.1.-</ecNumber>
    </submittedName>
</protein>
<dbReference type="SMART" id="SM00028">
    <property type="entry name" value="TPR"/>
    <property type="match status" value="5"/>
</dbReference>
<feature type="repeat" description="TPR" evidence="3">
    <location>
        <begin position="56"/>
        <end position="89"/>
    </location>
</feature>
<evidence type="ECO:0000313" key="5">
    <source>
        <dbReference type="EMBL" id="CUR31990.1"/>
    </source>
</evidence>
<evidence type="ECO:0000256" key="3">
    <source>
        <dbReference type="PROSITE-ProRule" id="PRU00339"/>
    </source>
</evidence>
<dbReference type="InterPro" id="IPR019734">
    <property type="entry name" value="TPR_rpt"/>
</dbReference>
<dbReference type="PROSITE" id="PS51186">
    <property type="entry name" value="GNAT"/>
    <property type="match status" value="1"/>
</dbReference>
<dbReference type="RefSeq" id="WP_083579836.1">
    <property type="nucleotide sequence ID" value="NZ_LN889760.1"/>
</dbReference>
<dbReference type="PROSITE" id="PS50293">
    <property type="entry name" value="TPR_REGION"/>
    <property type="match status" value="3"/>
</dbReference>
<dbReference type="CDD" id="cd04301">
    <property type="entry name" value="NAT_SF"/>
    <property type="match status" value="1"/>
</dbReference>
<reference evidence="6" key="1">
    <citation type="submission" date="2015-10" db="EMBL/GenBank/DDBJ databases">
        <authorList>
            <person name="Regsiter A."/>
            <person name="william w."/>
        </authorList>
    </citation>
    <scope>NUCLEOTIDE SEQUENCE [LARGE SCALE GENOMIC DNA]</scope>
</reference>
<dbReference type="PROSITE" id="PS50005">
    <property type="entry name" value="TPR"/>
    <property type="match status" value="3"/>
</dbReference>
<dbReference type="InterPro" id="IPR011990">
    <property type="entry name" value="TPR-like_helical_dom_sf"/>
</dbReference>
<dbReference type="Proteomes" id="UP000184315">
    <property type="component" value="Unassembled WGS sequence"/>
</dbReference>
<evidence type="ECO:0000256" key="1">
    <source>
        <dbReference type="ARBA" id="ARBA00022679"/>
    </source>
</evidence>
<organism evidence="5 6">
    <name type="scientific">Planktothrix tepida PCC 9214</name>
    <dbReference type="NCBI Taxonomy" id="671072"/>
    <lineage>
        <taxon>Bacteria</taxon>
        <taxon>Bacillati</taxon>
        <taxon>Cyanobacteriota</taxon>
        <taxon>Cyanophyceae</taxon>
        <taxon>Oscillatoriophycideae</taxon>
        <taxon>Oscillatoriales</taxon>
        <taxon>Microcoleaceae</taxon>
        <taxon>Planktothrix</taxon>
    </lineage>
</organism>
<keyword evidence="3" id="KW-0802">TPR repeat</keyword>
<accession>A0A1J1LIF0</accession>
<dbReference type="SUPFAM" id="SSF48452">
    <property type="entry name" value="TPR-like"/>
    <property type="match status" value="2"/>
</dbReference>
<dbReference type="OrthoDB" id="437860at2"/>
<dbReference type="Pfam" id="PF13414">
    <property type="entry name" value="TPR_11"/>
    <property type="match status" value="1"/>
</dbReference>
<dbReference type="PANTHER" id="PTHR43626">
    <property type="entry name" value="ACYL-COA N-ACYLTRANSFERASE"/>
    <property type="match status" value="1"/>
</dbReference>
<proteinExistence type="predicted"/>
<dbReference type="InterPro" id="IPR016181">
    <property type="entry name" value="Acyl_CoA_acyltransferase"/>
</dbReference>
<evidence type="ECO:0000259" key="4">
    <source>
        <dbReference type="PROSITE" id="PS51186"/>
    </source>
</evidence>
<dbReference type="Pfam" id="PF00583">
    <property type="entry name" value="Acetyltransf_1"/>
    <property type="match status" value="1"/>
</dbReference>
<dbReference type="Gene3D" id="1.25.40.10">
    <property type="entry name" value="Tetratricopeptide repeat domain"/>
    <property type="match status" value="1"/>
</dbReference>
<feature type="repeat" description="TPR" evidence="3">
    <location>
        <begin position="22"/>
        <end position="55"/>
    </location>
</feature>
<dbReference type="InterPro" id="IPR000182">
    <property type="entry name" value="GNAT_dom"/>
</dbReference>
<evidence type="ECO:0000256" key="2">
    <source>
        <dbReference type="ARBA" id="ARBA00023315"/>
    </source>
</evidence>
<name>A0A1J1LIF0_9CYAN</name>
<dbReference type="GO" id="GO:0008080">
    <property type="term" value="F:N-acetyltransferase activity"/>
    <property type="evidence" value="ECO:0007669"/>
    <property type="project" value="InterPro"/>
</dbReference>
<dbReference type="PANTHER" id="PTHR43626:SF4">
    <property type="entry name" value="GCN5-RELATED N-ACETYLTRANSFERASE 2, CHLOROPLASTIC"/>
    <property type="match status" value="1"/>
</dbReference>
<dbReference type="SUPFAM" id="SSF55729">
    <property type="entry name" value="Acyl-CoA N-acyltransferases (Nat)"/>
    <property type="match status" value="1"/>
</dbReference>
<dbReference type="Gene3D" id="3.40.630.30">
    <property type="match status" value="1"/>
</dbReference>
<dbReference type="EC" id="2.3.1.-" evidence="5"/>
<keyword evidence="1 5" id="KW-0808">Transferase</keyword>
<sequence>MPEEEALKLNLVNGMATNVKSAEAYANLGRLQSQQEQWQAAIANYYHAIELNPNCSWFYHHLGDIFLKQEQWQEAINHYRRAIELNPNFPWSYHNLGNALLKLKSWEEAIQVYRKAIQLNAQFHWSYCNLGDALVQQKKWDLAITYYWNSLVVLHQTNQEQDFVIIATKLGETLESCLPETVDLVIAYYQNVIQKSQQYPEYQNIINFLNTNLKSWIKIADFFIHKHWMNAALILYSMAIEVYPDERFIKEKLKTISQKKNDLEKTIVLYHQNISKNPKKWSKYDDAIAAKPTVNYSYNPLAVNQKNGQFILSTDIDFDLDQLDQLFEAVGWMTRSHEQMKIALEHSFLAVTLWFVKDTQKQLIGFTRAVSDHVYNATLWDVVIHPNFQSQGLGKTLIQYTLEKLRQQNIENITLFAGSKAVNFYHNLGFITDPNGIKGMFWVSP</sequence>
<keyword evidence="6" id="KW-1185">Reference proteome</keyword>
<dbReference type="EMBL" id="CZDF01000144">
    <property type="protein sequence ID" value="CUR31990.1"/>
    <property type="molecule type" value="Genomic_DNA"/>
</dbReference>